<dbReference type="EMBL" id="BAAABU010000001">
    <property type="protein sequence ID" value="GAA0210334.1"/>
    <property type="molecule type" value="Genomic_DNA"/>
</dbReference>
<feature type="transmembrane region" description="Helical" evidence="1">
    <location>
        <begin position="41"/>
        <end position="64"/>
    </location>
</feature>
<evidence type="ECO:0000313" key="3">
    <source>
        <dbReference type="Proteomes" id="UP001500416"/>
    </source>
</evidence>
<evidence type="ECO:0000313" key="2">
    <source>
        <dbReference type="EMBL" id="GAA0210334.1"/>
    </source>
</evidence>
<evidence type="ECO:0000256" key="1">
    <source>
        <dbReference type="SAM" id="Phobius"/>
    </source>
</evidence>
<proteinExistence type="predicted"/>
<dbReference type="Proteomes" id="UP001500416">
    <property type="component" value="Unassembled WGS sequence"/>
</dbReference>
<organism evidence="2 3">
    <name type="scientific">Saccharothrix mutabilis subsp. mutabilis</name>
    <dbReference type="NCBI Taxonomy" id="66855"/>
    <lineage>
        <taxon>Bacteria</taxon>
        <taxon>Bacillati</taxon>
        <taxon>Actinomycetota</taxon>
        <taxon>Actinomycetes</taxon>
        <taxon>Pseudonocardiales</taxon>
        <taxon>Pseudonocardiaceae</taxon>
        <taxon>Saccharothrix</taxon>
    </lineage>
</organism>
<feature type="transmembrane region" description="Helical" evidence="1">
    <location>
        <begin position="184"/>
        <end position="206"/>
    </location>
</feature>
<keyword evidence="1" id="KW-0472">Membrane</keyword>
<feature type="transmembrane region" description="Helical" evidence="1">
    <location>
        <begin position="85"/>
        <end position="108"/>
    </location>
</feature>
<dbReference type="RefSeq" id="WP_343931925.1">
    <property type="nucleotide sequence ID" value="NZ_BAAABU010000001.1"/>
</dbReference>
<keyword evidence="1" id="KW-1133">Transmembrane helix</keyword>
<sequence>MTALVRYLLADVLRTQRWLPPLLLFGAVLAMLNSSDAGPPLSAYAGTCVFVYPVAVWLTIVIATAEDPVRRTVTVATAGWGRVHAAVTVLSGLATLLVVILATLAPLLTQPRSYPLSVIAIGFAAMTVCGLTGVGVGVLCARPVVTQHGWSVLLAVTLVFAAFLFGQVPPIGNILGALGRDSGIPTALTISAVCALALTTGATWLARTLGPRRT</sequence>
<name>A0ABP3CMJ7_9PSEU</name>
<keyword evidence="3" id="KW-1185">Reference proteome</keyword>
<feature type="transmembrane region" description="Helical" evidence="1">
    <location>
        <begin position="152"/>
        <end position="172"/>
    </location>
</feature>
<reference evidence="3" key="1">
    <citation type="journal article" date="2019" name="Int. J. Syst. Evol. Microbiol.">
        <title>The Global Catalogue of Microorganisms (GCM) 10K type strain sequencing project: providing services to taxonomists for standard genome sequencing and annotation.</title>
        <authorList>
            <consortium name="The Broad Institute Genomics Platform"/>
            <consortium name="The Broad Institute Genome Sequencing Center for Infectious Disease"/>
            <person name="Wu L."/>
            <person name="Ma J."/>
        </authorList>
    </citation>
    <scope>NUCLEOTIDE SEQUENCE [LARGE SCALE GENOMIC DNA]</scope>
    <source>
        <strain evidence="3">JCM 3380</strain>
    </source>
</reference>
<feature type="transmembrane region" description="Helical" evidence="1">
    <location>
        <begin position="114"/>
        <end position="140"/>
    </location>
</feature>
<accession>A0ABP3CMJ7</accession>
<gene>
    <name evidence="2" type="ORF">GCM10010492_05160</name>
</gene>
<evidence type="ECO:0008006" key="4">
    <source>
        <dbReference type="Google" id="ProtNLM"/>
    </source>
</evidence>
<keyword evidence="1" id="KW-0812">Transmembrane</keyword>
<protein>
    <recommendedName>
        <fullName evidence="4">ABC transporter</fullName>
    </recommendedName>
</protein>
<comment type="caution">
    <text evidence="2">The sequence shown here is derived from an EMBL/GenBank/DDBJ whole genome shotgun (WGS) entry which is preliminary data.</text>
</comment>